<comment type="subcellular location">
    <subcellularLocation>
        <location evidence="1">Membrane</location>
        <topology evidence="1">Multi-pass membrane protein</topology>
    </subcellularLocation>
</comment>
<feature type="transmembrane region" description="Helical" evidence="7">
    <location>
        <begin position="210"/>
        <end position="232"/>
    </location>
</feature>
<evidence type="ECO:0000256" key="1">
    <source>
        <dbReference type="ARBA" id="ARBA00004141"/>
    </source>
</evidence>
<evidence type="ECO:0000313" key="9">
    <source>
        <dbReference type="EMBL" id="KAK0511419.1"/>
    </source>
</evidence>
<feature type="transmembrane region" description="Helical" evidence="7">
    <location>
        <begin position="45"/>
        <end position="65"/>
    </location>
</feature>
<dbReference type="Pfam" id="PF20684">
    <property type="entry name" value="Fung_rhodopsin"/>
    <property type="match status" value="1"/>
</dbReference>
<evidence type="ECO:0000256" key="2">
    <source>
        <dbReference type="ARBA" id="ARBA00022692"/>
    </source>
</evidence>
<dbReference type="InterPro" id="IPR049326">
    <property type="entry name" value="Rhodopsin_dom_fungi"/>
</dbReference>
<evidence type="ECO:0000256" key="3">
    <source>
        <dbReference type="ARBA" id="ARBA00022989"/>
    </source>
</evidence>
<evidence type="ECO:0000259" key="8">
    <source>
        <dbReference type="Pfam" id="PF20684"/>
    </source>
</evidence>
<reference evidence="9" key="1">
    <citation type="submission" date="2023-03" db="EMBL/GenBank/DDBJ databases">
        <title>Complete genome of Cladonia borealis.</title>
        <authorList>
            <person name="Park H."/>
        </authorList>
    </citation>
    <scope>NUCLEOTIDE SEQUENCE</scope>
    <source>
        <strain evidence="9">ANT050790</strain>
    </source>
</reference>
<organism evidence="9 10">
    <name type="scientific">Cladonia borealis</name>
    <dbReference type="NCBI Taxonomy" id="184061"/>
    <lineage>
        <taxon>Eukaryota</taxon>
        <taxon>Fungi</taxon>
        <taxon>Dikarya</taxon>
        <taxon>Ascomycota</taxon>
        <taxon>Pezizomycotina</taxon>
        <taxon>Lecanoromycetes</taxon>
        <taxon>OSLEUM clade</taxon>
        <taxon>Lecanoromycetidae</taxon>
        <taxon>Lecanorales</taxon>
        <taxon>Lecanorineae</taxon>
        <taxon>Cladoniaceae</taxon>
        <taxon>Cladonia</taxon>
    </lineage>
</organism>
<comment type="caution">
    <text evidence="9">The sequence shown here is derived from an EMBL/GenBank/DDBJ whole genome shotgun (WGS) entry which is preliminary data.</text>
</comment>
<feature type="domain" description="Rhodopsin" evidence="8">
    <location>
        <begin position="26"/>
        <end position="269"/>
    </location>
</feature>
<proteinExistence type="inferred from homology"/>
<protein>
    <recommendedName>
        <fullName evidence="8">Rhodopsin domain-containing protein</fullName>
    </recommendedName>
</protein>
<dbReference type="Proteomes" id="UP001166286">
    <property type="component" value="Unassembled WGS sequence"/>
</dbReference>
<feature type="region of interest" description="Disordered" evidence="6">
    <location>
        <begin position="337"/>
        <end position="375"/>
    </location>
</feature>
<keyword evidence="10" id="KW-1185">Reference proteome</keyword>
<accession>A0AA39R049</accession>
<evidence type="ECO:0000256" key="6">
    <source>
        <dbReference type="SAM" id="MobiDB-lite"/>
    </source>
</evidence>
<evidence type="ECO:0000256" key="5">
    <source>
        <dbReference type="ARBA" id="ARBA00038359"/>
    </source>
</evidence>
<sequence>MSNEAHNLAIESWTLYAITIISIGARIASRRILLGSLKKLQIDDYIMLFMTITYTVVIVSINQTANNLSSYLPPGVVETLTPDEIQNAIYGSKFVFITECFKLSTIWMCKACLLILYSHMTLGLPKQHRLVKVVAGYCVLGYIVVVICFLAVWCRPIQQYWAVPPQNSQCASYYHHLIADAVFNISSDLMMLFLPLPLLIKAKLPLKRKLVLSGVFSLGVFVILCAVLNRYYNFTAGYGSLIYLNWYAGETSTAIIVANIPHCWPLLSRVFRLGSFKSSTVDPNSASRLKFQSVTSQNRRRPNGLDTEGYLRSESEERIAGKGAGAWTMQSQTHDVELGNVDGNPYSATATGGDDKSEDIWSPKRDEKSDGIVRTVHIRQYSN</sequence>
<feature type="compositionally biased region" description="Basic and acidic residues" evidence="6">
    <location>
        <begin position="353"/>
        <end position="371"/>
    </location>
</feature>
<feature type="transmembrane region" description="Helical" evidence="7">
    <location>
        <begin position="13"/>
        <end position="33"/>
    </location>
</feature>
<dbReference type="EMBL" id="JAFEKC020000013">
    <property type="protein sequence ID" value="KAK0511419.1"/>
    <property type="molecule type" value="Genomic_DNA"/>
</dbReference>
<dbReference type="GO" id="GO:0016020">
    <property type="term" value="C:membrane"/>
    <property type="evidence" value="ECO:0007669"/>
    <property type="project" value="UniProtKB-SubCell"/>
</dbReference>
<feature type="transmembrane region" description="Helical" evidence="7">
    <location>
        <begin position="130"/>
        <end position="153"/>
    </location>
</feature>
<keyword evidence="4 7" id="KW-0472">Membrane</keyword>
<comment type="similarity">
    <text evidence="5">Belongs to the SAT4 family.</text>
</comment>
<dbReference type="AlphaFoldDB" id="A0AA39R049"/>
<dbReference type="InterPro" id="IPR052337">
    <property type="entry name" value="SAT4-like"/>
</dbReference>
<dbReference type="PANTHER" id="PTHR33048">
    <property type="entry name" value="PTH11-LIKE INTEGRAL MEMBRANE PROTEIN (AFU_ORTHOLOGUE AFUA_5G11245)"/>
    <property type="match status" value="1"/>
</dbReference>
<dbReference type="PANTHER" id="PTHR33048:SF149">
    <property type="entry name" value="UBID FAMILY DECARBOXYLASE"/>
    <property type="match status" value="1"/>
</dbReference>
<evidence type="ECO:0000256" key="4">
    <source>
        <dbReference type="ARBA" id="ARBA00023136"/>
    </source>
</evidence>
<gene>
    <name evidence="9" type="ORF">JMJ35_005992</name>
</gene>
<feature type="transmembrane region" description="Helical" evidence="7">
    <location>
        <begin position="94"/>
        <end position="118"/>
    </location>
</feature>
<keyword evidence="2 7" id="KW-0812">Transmembrane</keyword>
<name>A0AA39R049_9LECA</name>
<evidence type="ECO:0000256" key="7">
    <source>
        <dbReference type="SAM" id="Phobius"/>
    </source>
</evidence>
<evidence type="ECO:0000313" key="10">
    <source>
        <dbReference type="Proteomes" id="UP001166286"/>
    </source>
</evidence>
<keyword evidence="3 7" id="KW-1133">Transmembrane helix</keyword>